<keyword evidence="3" id="KW-0031">Aminopeptidase</keyword>
<dbReference type="SUPFAM" id="SSF63737">
    <property type="entry name" value="Leukotriene A4 hydrolase N-terminal domain"/>
    <property type="match status" value="1"/>
</dbReference>
<evidence type="ECO:0000313" key="13">
    <source>
        <dbReference type="EMBL" id="SVA00375.1"/>
    </source>
</evidence>
<gene>
    <name evidence="13" type="ORF">METZ01_LOCUS53229</name>
</gene>
<dbReference type="Gene3D" id="2.60.40.1840">
    <property type="match status" value="1"/>
</dbReference>
<dbReference type="InterPro" id="IPR001930">
    <property type="entry name" value="Peptidase_M1"/>
</dbReference>
<dbReference type="GO" id="GO:0008270">
    <property type="term" value="F:zinc ion binding"/>
    <property type="evidence" value="ECO:0007669"/>
    <property type="project" value="InterPro"/>
</dbReference>
<keyword evidence="8" id="KW-0482">Metalloprotease</keyword>
<evidence type="ECO:0000259" key="9">
    <source>
        <dbReference type="Pfam" id="PF01433"/>
    </source>
</evidence>
<dbReference type="InterPro" id="IPR027268">
    <property type="entry name" value="Peptidase_M4/M1_CTD_sf"/>
</dbReference>
<evidence type="ECO:0000256" key="7">
    <source>
        <dbReference type="ARBA" id="ARBA00022833"/>
    </source>
</evidence>
<dbReference type="InterPro" id="IPR045357">
    <property type="entry name" value="Aminopeptidase_N-like_N"/>
</dbReference>
<dbReference type="Pfam" id="PF17900">
    <property type="entry name" value="Peptidase_M1_N"/>
    <property type="match status" value="1"/>
</dbReference>
<dbReference type="Gene3D" id="1.10.390.10">
    <property type="entry name" value="Neutral Protease Domain 2"/>
    <property type="match status" value="1"/>
</dbReference>
<dbReference type="Pfam" id="PF17432">
    <property type="entry name" value="DUF3458_C"/>
    <property type="match status" value="1"/>
</dbReference>
<dbReference type="GO" id="GO:0008237">
    <property type="term" value="F:metallopeptidase activity"/>
    <property type="evidence" value="ECO:0007669"/>
    <property type="project" value="UniProtKB-KW"/>
</dbReference>
<dbReference type="CDD" id="cd09600">
    <property type="entry name" value="M1_APN"/>
    <property type="match status" value="1"/>
</dbReference>
<dbReference type="AlphaFoldDB" id="A0A381S8F6"/>
<evidence type="ECO:0000256" key="8">
    <source>
        <dbReference type="ARBA" id="ARBA00023049"/>
    </source>
</evidence>
<dbReference type="GO" id="GO:0004177">
    <property type="term" value="F:aminopeptidase activity"/>
    <property type="evidence" value="ECO:0007669"/>
    <property type="project" value="UniProtKB-KW"/>
</dbReference>
<comment type="similarity">
    <text evidence="2">Belongs to the peptidase M1 family.</text>
</comment>
<dbReference type="InterPro" id="IPR042097">
    <property type="entry name" value="Aminopeptidase_N-like_N_sf"/>
</dbReference>
<evidence type="ECO:0000256" key="2">
    <source>
        <dbReference type="ARBA" id="ARBA00010136"/>
    </source>
</evidence>
<feature type="domain" description="Aminopeptidase N-like N-terminal" evidence="12">
    <location>
        <begin position="77"/>
        <end position="188"/>
    </location>
</feature>
<dbReference type="GO" id="GO:0006508">
    <property type="term" value="P:proteolysis"/>
    <property type="evidence" value="ECO:0007669"/>
    <property type="project" value="UniProtKB-KW"/>
</dbReference>
<evidence type="ECO:0000256" key="3">
    <source>
        <dbReference type="ARBA" id="ARBA00022438"/>
    </source>
</evidence>
<evidence type="ECO:0000256" key="5">
    <source>
        <dbReference type="ARBA" id="ARBA00022723"/>
    </source>
</evidence>
<dbReference type="PANTHER" id="PTHR46322:SF1">
    <property type="entry name" value="PUROMYCIN-SENSITIVE AMINOPEPTIDASE"/>
    <property type="match status" value="1"/>
</dbReference>
<dbReference type="InterPro" id="IPR035414">
    <property type="entry name" value="Peptidase_M1_pepN_Ig-like"/>
</dbReference>
<evidence type="ECO:0008006" key="14">
    <source>
        <dbReference type="Google" id="ProtNLM"/>
    </source>
</evidence>
<dbReference type="Gene3D" id="1.25.50.10">
    <property type="entry name" value="Peptidase M1, alanyl aminopeptidase, C-terminal domain"/>
    <property type="match status" value="1"/>
</dbReference>
<dbReference type="InterPro" id="IPR012779">
    <property type="entry name" value="Peptidase_M1_pepN"/>
</dbReference>
<dbReference type="SUPFAM" id="SSF55486">
    <property type="entry name" value="Metalloproteases ('zincins'), catalytic domain"/>
    <property type="match status" value="1"/>
</dbReference>
<sequence>MTTDLNTVRLEDYRPYPFELKSTHLTFDIGADHTDVESTLTFRRTDDERNELRLDGIDLELLSVAVDNRLLTSNEYSVDATTLSIVDLPAQFNVTIRTRIHPETNTALEGLYRSGDLYCTQCEAEGFRKITYYPDRPDVQSKFTTTLIADSGRFDVMLANGNLIRDEITPDGRRNVTWSDPFNKPSYLFALVAGNLAVLEDNFTTISGREVALRIYSESHNIAECRHAMESLKRAMAWDEIAFGREYDLDTFMIVAVEDFNMGAMENKGLNVFNTSCVLASPNTATDAAYLRVEGVVAHEYFHNWSGNRVTCRDWFQLSLKEGFTVFRDSEFSAAMNSRDVKRIEDVDALRTVQFAEDASPLAHPVRPSSYIEISNFYTTTIYEKGAEVVRMLSIMLGRDKFRAATDLYFARHDGSAATTEDFVVAMEEVSGLDLNQFRNWYSQAGTPLVEVEESHRRSTIELHLRQICGPSPNQPAKSAFHIPIAIGLISIDGKDILGQAGVSNGFDIKVQTNMNFENPNGDGTLTFHFDREEATITIEGAPPKAAVSFLRGFSAPVKIDFPRSDADSLHLASKDTDGFVRWDAAQTVLGSVIATRTSNTQLAEALLNTLSYSAMSAPDDGEAKALLASAMTLPSTIYVLDQNPGRDVIELDESRDLVHAQLGAALEDRWDQIVNQNRNDSPYQADATSIARRSLHHLAMDYLGASVQIREPQTAWNLYYDLYQRCDNLTDRLFAFSRLLRLEASFAEQKSLLIQDFFDRSHASPLVIDKWFSTQASCMVSGTLPRIIELTNHPEFNLHNPNRARALLVTFATANHREFHRPDGKSYTFLANEILKLDSLNPQVASRICAPLTRWQRFDVVRQERMKDTLERIRQHCQSKDLLEVTQKGLVAYS</sequence>
<protein>
    <recommendedName>
        <fullName evidence="14">Aminopeptidase N</fullName>
    </recommendedName>
</protein>
<dbReference type="PRINTS" id="PR00756">
    <property type="entry name" value="ALADIPTASE"/>
</dbReference>
<keyword evidence="7" id="KW-0862">Zinc</keyword>
<dbReference type="Gene3D" id="3.30.2010.30">
    <property type="match status" value="1"/>
</dbReference>
<evidence type="ECO:0000256" key="4">
    <source>
        <dbReference type="ARBA" id="ARBA00022670"/>
    </source>
</evidence>
<organism evidence="13">
    <name type="scientific">marine metagenome</name>
    <dbReference type="NCBI Taxonomy" id="408172"/>
    <lineage>
        <taxon>unclassified sequences</taxon>
        <taxon>metagenomes</taxon>
        <taxon>ecological metagenomes</taxon>
    </lineage>
</organism>
<evidence type="ECO:0000256" key="6">
    <source>
        <dbReference type="ARBA" id="ARBA00022801"/>
    </source>
</evidence>
<evidence type="ECO:0000259" key="12">
    <source>
        <dbReference type="Pfam" id="PF17900"/>
    </source>
</evidence>
<evidence type="ECO:0000259" key="10">
    <source>
        <dbReference type="Pfam" id="PF11940"/>
    </source>
</evidence>
<dbReference type="EMBL" id="UINC01002794">
    <property type="protein sequence ID" value="SVA00375.1"/>
    <property type="molecule type" value="Genomic_DNA"/>
</dbReference>
<dbReference type="NCBIfam" id="TIGR02414">
    <property type="entry name" value="pepN_proteo"/>
    <property type="match status" value="1"/>
</dbReference>
<evidence type="ECO:0000256" key="1">
    <source>
        <dbReference type="ARBA" id="ARBA00001947"/>
    </source>
</evidence>
<name>A0A381S8F6_9ZZZZ</name>
<dbReference type="Pfam" id="PF11940">
    <property type="entry name" value="DUF3458"/>
    <property type="match status" value="1"/>
</dbReference>
<feature type="domain" description="Peptidase M1 membrane alanine aminopeptidase" evidence="9">
    <location>
        <begin position="228"/>
        <end position="440"/>
    </location>
</feature>
<dbReference type="PANTHER" id="PTHR46322">
    <property type="entry name" value="PUROMYCIN-SENSITIVE AMINOPEPTIDASE"/>
    <property type="match status" value="1"/>
</dbReference>
<dbReference type="Gene3D" id="2.60.40.1730">
    <property type="entry name" value="tricorn interacting facor f3 domain"/>
    <property type="match status" value="1"/>
</dbReference>
<feature type="domain" description="Peptidase M1 alanyl aminopeptidase C-terminal" evidence="11">
    <location>
        <begin position="566"/>
        <end position="890"/>
    </location>
</feature>
<accession>A0A381S8F6</accession>
<reference evidence="13" key="1">
    <citation type="submission" date="2018-05" db="EMBL/GenBank/DDBJ databases">
        <authorList>
            <person name="Lanie J.A."/>
            <person name="Ng W.-L."/>
            <person name="Kazmierczak K.M."/>
            <person name="Andrzejewski T.M."/>
            <person name="Davidsen T.M."/>
            <person name="Wayne K.J."/>
            <person name="Tettelin H."/>
            <person name="Glass J.I."/>
            <person name="Rusch D."/>
            <person name="Podicherti R."/>
            <person name="Tsui H.-C.T."/>
            <person name="Winkler M.E."/>
        </authorList>
    </citation>
    <scope>NUCLEOTIDE SEQUENCE</scope>
</reference>
<proteinExistence type="inferred from homology"/>
<comment type="cofactor">
    <cofactor evidence="1">
        <name>Zn(2+)</name>
        <dbReference type="ChEBI" id="CHEBI:29105"/>
    </cofactor>
</comment>
<keyword evidence="4" id="KW-0645">Protease</keyword>
<dbReference type="InterPro" id="IPR024601">
    <property type="entry name" value="Peptidase_M1_pepN_C"/>
</dbReference>
<evidence type="ECO:0000259" key="11">
    <source>
        <dbReference type="Pfam" id="PF17432"/>
    </source>
</evidence>
<dbReference type="InterPro" id="IPR037144">
    <property type="entry name" value="Peptidase_M1_pepN_C_sf"/>
</dbReference>
<dbReference type="Pfam" id="PF01433">
    <property type="entry name" value="Peptidase_M1"/>
    <property type="match status" value="1"/>
</dbReference>
<keyword evidence="6" id="KW-0378">Hydrolase</keyword>
<dbReference type="InterPro" id="IPR038438">
    <property type="entry name" value="PepN_Ig-like_sf"/>
</dbReference>
<dbReference type="InterPro" id="IPR014782">
    <property type="entry name" value="Peptidase_M1_dom"/>
</dbReference>
<keyword evidence="5" id="KW-0479">Metal-binding</keyword>
<feature type="domain" description="Peptidase M1 alanyl aminopeptidase Ig-like fold" evidence="10">
    <location>
        <begin position="446"/>
        <end position="561"/>
    </location>
</feature>
<dbReference type="FunFam" id="3.30.2010.30:FF:000002">
    <property type="entry name" value="Putative aminopeptidase N"/>
    <property type="match status" value="1"/>
</dbReference>